<dbReference type="HOGENOM" id="CLU_3371298_0_0_2"/>
<dbReference type="KEGG" id="hlr:HALLA_05155"/>
<dbReference type="Proteomes" id="UP000019024">
    <property type="component" value="Chromosome"/>
</dbReference>
<dbReference type="EMBL" id="CP007055">
    <property type="protein sequence ID" value="AHG00703.1"/>
    <property type="molecule type" value="Genomic_DNA"/>
</dbReference>
<reference evidence="1 2" key="1">
    <citation type="submission" date="2014-01" db="EMBL/GenBank/DDBJ databases">
        <authorList>
            <consortium name="DOE Joint Genome Institute"/>
            <person name="Anderson I."/>
            <person name="Huntemann M."/>
            <person name="Han J."/>
            <person name="Chen A."/>
            <person name="Kyrpides N."/>
            <person name="Mavromatis K."/>
            <person name="Markowitz V."/>
            <person name="Palaniappan K."/>
            <person name="Ivanova N."/>
            <person name="Schaumberg A."/>
            <person name="Pati A."/>
            <person name="Liolios K."/>
            <person name="Nordberg H.P."/>
            <person name="Cantor M.N."/>
            <person name="Hua S.X."/>
            <person name="Woyke T."/>
        </authorList>
    </citation>
    <scope>NUCLEOTIDE SEQUENCE [LARGE SCALE GENOMIC DNA]</scope>
    <source>
        <strain evidence="1 2">XH-48</strain>
    </source>
</reference>
<evidence type="ECO:0000313" key="1">
    <source>
        <dbReference type="EMBL" id="AHG00703.1"/>
    </source>
</evidence>
<keyword evidence="2" id="KW-1185">Reference proteome</keyword>
<name>W0JUI0_9EURY</name>
<protein>
    <submittedName>
        <fullName evidence="1">Uncharacterized protein</fullName>
    </submittedName>
</protein>
<gene>
    <name evidence="1" type="ORF">HALLA_05155</name>
</gene>
<sequence>MDRLCLELVVDFVHVGRSILGNFLESGCIPELVT</sequence>
<accession>W0JUI0</accession>
<evidence type="ECO:0000313" key="2">
    <source>
        <dbReference type="Proteomes" id="UP000019024"/>
    </source>
</evidence>
<dbReference type="AlphaFoldDB" id="W0JUI0"/>
<proteinExistence type="predicted"/>
<organism evidence="1 2">
    <name type="scientific">Halostagnicola larsenii XH-48</name>
    <dbReference type="NCBI Taxonomy" id="797299"/>
    <lineage>
        <taxon>Archaea</taxon>
        <taxon>Methanobacteriati</taxon>
        <taxon>Methanobacteriota</taxon>
        <taxon>Stenosarchaea group</taxon>
        <taxon>Halobacteria</taxon>
        <taxon>Halobacteriales</taxon>
        <taxon>Natrialbaceae</taxon>
        <taxon>Halostagnicola</taxon>
    </lineage>
</organism>